<evidence type="ECO:0000256" key="1">
    <source>
        <dbReference type="ARBA" id="ARBA00004990"/>
    </source>
</evidence>
<dbReference type="EMBL" id="AEYJ02001504">
    <property type="protein sequence ID" value="KFH01498.1"/>
    <property type="molecule type" value="Genomic_DNA"/>
</dbReference>
<protein>
    <recommendedName>
        <fullName evidence="4">Pantoate--beta-alanine ligase</fullName>
        <ecNumber evidence="3">6.3.2.1</ecNumber>
    </recommendedName>
    <alternativeName>
        <fullName evidence="10">Pantoate-activating enzyme</fullName>
    </alternativeName>
    <alternativeName>
        <fullName evidence="9">Pantothenate synthetase</fullName>
    </alternativeName>
</protein>
<evidence type="ECO:0000256" key="3">
    <source>
        <dbReference type="ARBA" id="ARBA00012219"/>
    </source>
</evidence>
<dbReference type="OrthoDB" id="2020436at2759"/>
<feature type="region of interest" description="Disordered" evidence="12">
    <location>
        <begin position="51"/>
        <end position="124"/>
    </location>
</feature>
<keyword evidence="6" id="KW-0566">Pantothenate biosynthesis</keyword>
<feature type="region of interest" description="Disordered" evidence="12">
    <location>
        <begin position="449"/>
        <end position="518"/>
    </location>
</feature>
<dbReference type="GO" id="GO:0005524">
    <property type="term" value="F:ATP binding"/>
    <property type="evidence" value="ECO:0007669"/>
    <property type="project" value="UniProtKB-KW"/>
</dbReference>
<dbReference type="VEuPathDB" id="ToxoDB:TGVAND_265870"/>
<reference evidence="13 14" key="1">
    <citation type="submission" date="2014-08" db="EMBL/GenBank/DDBJ databases">
        <authorList>
            <person name="Sibley D."/>
            <person name="Venepally P."/>
            <person name="Karamycheva S."/>
            <person name="Hadjithomas M."/>
            <person name="Khan A."/>
            <person name="Brunk B."/>
            <person name="Roos D."/>
            <person name="Caler E."/>
            <person name="Lorenzi H."/>
        </authorList>
    </citation>
    <scope>NUCLEOTIDE SEQUENCE [LARGE SCALE GENOMIC DNA]</scope>
    <source>
        <strain evidence="13 14">VAND</strain>
    </source>
</reference>
<comment type="pathway">
    <text evidence="1">Cofactor biosynthesis; (R)-pantothenate biosynthesis; (R)-pantothenate from (R)-pantoate and beta-alanine: step 1/1.</text>
</comment>
<dbReference type="SUPFAM" id="SSF52374">
    <property type="entry name" value="Nucleotidylyl transferase"/>
    <property type="match status" value="2"/>
</dbReference>
<evidence type="ECO:0000256" key="8">
    <source>
        <dbReference type="ARBA" id="ARBA00022840"/>
    </source>
</evidence>
<feature type="compositionally biased region" description="Low complexity" evidence="12">
    <location>
        <begin position="109"/>
        <end position="124"/>
    </location>
</feature>
<dbReference type="PANTHER" id="PTHR21299">
    <property type="entry name" value="CYTIDYLATE KINASE/PANTOATE-BETA-ALANINE LIGASE"/>
    <property type="match status" value="1"/>
</dbReference>
<evidence type="ECO:0000256" key="4">
    <source>
        <dbReference type="ARBA" id="ARBA00015647"/>
    </source>
</evidence>
<keyword evidence="7" id="KW-0547">Nucleotide-binding</keyword>
<comment type="caution">
    <text evidence="13">The sequence shown here is derived from an EMBL/GenBank/DDBJ whole genome shotgun (WGS) entry which is preliminary data.</text>
</comment>
<reference evidence="13 14" key="2">
    <citation type="journal article" date="2015" name="Eukaryot. Cell">
        <title>Genetic mapping reveals that sinefungin resistance in Toxoplasma gondii is controlled by a putative amino acid transporter locus that can be used as a negative selectable marker.</title>
        <authorList>
            <person name="Behnke M.S."/>
            <person name="Khan A."/>
            <person name="Sibley L.D."/>
        </authorList>
    </citation>
    <scope>NUCLEOTIDE SEQUENCE [LARGE SCALE GENOMIC DNA]</scope>
    <source>
        <strain evidence="13 14">VAND</strain>
    </source>
</reference>
<organism evidence="13 14">
    <name type="scientific">Toxoplasma gondii VAND</name>
    <dbReference type="NCBI Taxonomy" id="933077"/>
    <lineage>
        <taxon>Eukaryota</taxon>
        <taxon>Sar</taxon>
        <taxon>Alveolata</taxon>
        <taxon>Apicomplexa</taxon>
        <taxon>Conoidasida</taxon>
        <taxon>Coccidia</taxon>
        <taxon>Eucoccidiorida</taxon>
        <taxon>Eimeriorina</taxon>
        <taxon>Sarcocystidae</taxon>
        <taxon>Toxoplasma</taxon>
    </lineage>
</organism>
<evidence type="ECO:0000256" key="9">
    <source>
        <dbReference type="ARBA" id="ARBA00029902"/>
    </source>
</evidence>
<dbReference type="Gene3D" id="3.30.1300.10">
    <property type="entry name" value="Pantoate-beta-alanine ligase, C-terminal domain"/>
    <property type="match status" value="1"/>
</dbReference>
<feature type="compositionally biased region" description="Polar residues" evidence="12">
    <location>
        <begin position="509"/>
        <end position="518"/>
    </location>
</feature>
<evidence type="ECO:0000256" key="10">
    <source>
        <dbReference type="ARBA" id="ARBA00032806"/>
    </source>
</evidence>
<dbReference type="InterPro" id="IPR003721">
    <property type="entry name" value="Pantoate_ligase"/>
</dbReference>
<evidence type="ECO:0000256" key="5">
    <source>
        <dbReference type="ARBA" id="ARBA00022598"/>
    </source>
</evidence>
<dbReference type="GO" id="GO:0015940">
    <property type="term" value="P:pantothenate biosynthetic process"/>
    <property type="evidence" value="ECO:0007669"/>
    <property type="project" value="UniProtKB-UniPathway"/>
</dbReference>
<comment type="similarity">
    <text evidence="2">Belongs to the pantothenate synthetase family.</text>
</comment>
<evidence type="ECO:0000256" key="7">
    <source>
        <dbReference type="ARBA" id="ARBA00022741"/>
    </source>
</evidence>
<sequence>MDTSDLANVGPQFSVELGTRFAAKFCVQRLNWSANRKICRSSHVRVLNPRNCPRSCRNGNTRQSEERQRRLPTRTAGTALPVRARSLVNQEPNGGGPASADATSSPGRSAATSPNASLLSPSSPLAFSSRRRRISLVPTMGGLHEGHLHLIRGAACTGDEVWVTIFVNALQFHSAKDFLTYPASIDDDMKLLSQVRVDLVFIPSHSSLYPLDRRPHLIAGSEVLSTIPARGRGLEDGGGRVTSGQSDDEADAMEEADRVELSPVDRLNRGDARAREVDGDGCSHSAWSPPQRLFRMRVDFEGIEDVEGEGRRRCGFFRGIGTVVVQLFTLIRPTYAHCGFKDFQQVACLKRLICGMGLDALLLAHNTWRDSDGVAASSRNRRMAEADRQKARKSFLLLQHVGEVFRKGERRVHRLLEEARAFAEKENLLLHYTAIDRLEDGEPVVYRHSGGAVKRIETQGESAENEERRAKRRRTESDIADETPLGRPGTGSPSSYKRGGHLKGELHANGSSHSSSPADTADMILLDSGRYCLTVAVRGNPLTTVVDSVFLIPNNREDLLPPLFNTPWDHHCVEPKYACLPSFLVFSSFGFHLRPLRPSDLKLVAAAEQEDARVESQQSAKSAGVAAPETCCTRSFTWMHAGALSPTSTHDVWALGLFKRRLDTARNTVDFSSDTQIPDGNEVLIGYIWADAETPRSAAAAGGASPWRLRRGFITRARRRRTFGTHLLKAFLATLYKEKVSSSRTASREVQGDPMPAWLAPAVSECGFSLLDSTNLSSGECRLHLNLDKWFRTYVTDLRL</sequence>
<evidence type="ECO:0000256" key="6">
    <source>
        <dbReference type="ARBA" id="ARBA00022655"/>
    </source>
</evidence>
<evidence type="ECO:0000256" key="11">
    <source>
        <dbReference type="ARBA" id="ARBA00048258"/>
    </source>
</evidence>
<dbReference type="Proteomes" id="UP000028840">
    <property type="component" value="Unassembled WGS sequence"/>
</dbReference>
<accession>A0A086PMB6</accession>
<dbReference type="Pfam" id="PF02569">
    <property type="entry name" value="Pantoate_ligase"/>
    <property type="match status" value="2"/>
</dbReference>
<keyword evidence="8" id="KW-0067">ATP-binding</keyword>
<proteinExistence type="inferred from homology"/>
<evidence type="ECO:0000313" key="14">
    <source>
        <dbReference type="Proteomes" id="UP000028840"/>
    </source>
</evidence>
<dbReference type="InterPro" id="IPR014729">
    <property type="entry name" value="Rossmann-like_a/b/a_fold"/>
</dbReference>
<evidence type="ECO:0000256" key="2">
    <source>
        <dbReference type="ARBA" id="ARBA00009256"/>
    </source>
</evidence>
<keyword evidence="5 13" id="KW-0436">Ligase</keyword>
<comment type="catalytic activity">
    <reaction evidence="11">
        <text>(R)-pantoate + beta-alanine + ATP = (R)-pantothenate + AMP + diphosphate + H(+)</text>
        <dbReference type="Rhea" id="RHEA:10912"/>
        <dbReference type="ChEBI" id="CHEBI:15378"/>
        <dbReference type="ChEBI" id="CHEBI:15980"/>
        <dbReference type="ChEBI" id="CHEBI:29032"/>
        <dbReference type="ChEBI" id="CHEBI:30616"/>
        <dbReference type="ChEBI" id="CHEBI:33019"/>
        <dbReference type="ChEBI" id="CHEBI:57966"/>
        <dbReference type="ChEBI" id="CHEBI:456215"/>
        <dbReference type="EC" id="6.3.2.1"/>
    </reaction>
</comment>
<evidence type="ECO:0000313" key="13">
    <source>
        <dbReference type="EMBL" id="KFH01498.1"/>
    </source>
</evidence>
<dbReference type="Gene3D" id="3.40.50.620">
    <property type="entry name" value="HUPs"/>
    <property type="match status" value="1"/>
</dbReference>
<dbReference type="GO" id="GO:0004592">
    <property type="term" value="F:pantoate-beta-alanine ligase activity"/>
    <property type="evidence" value="ECO:0007669"/>
    <property type="project" value="UniProtKB-EC"/>
</dbReference>
<feature type="region of interest" description="Disordered" evidence="12">
    <location>
        <begin position="232"/>
        <end position="257"/>
    </location>
</feature>
<evidence type="ECO:0000256" key="12">
    <source>
        <dbReference type="SAM" id="MobiDB-lite"/>
    </source>
</evidence>
<gene>
    <name evidence="13" type="ORF">TGVAND_265870</name>
</gene>
<dbReference type="PANTHER" id="PTHR21299:SF1">
    <property type="entry name" value="PANTOATE--BETA-ALANINE LIGASE"/>
    <property type="match status" value="1"/>
</dbReference>
<name>A0A086PMB6_TOXGO</name>
<dbReference type="InterPro" id="IPR042176">
    <property type="entry name" value="Pantoate_ligase_C"/>
</dbReference>
<dbReference type="UniPathway" id="UPA00028">
    <property type="reaction ID" value="UER00005"/>
</dbReference>
<dbReference type="EC" id="6.3.2.1" evidence="3"/>
<dbReference type="AlphaFoldDB" id="A0A086PMB6"/>